<feature type="region of interest" description="Disordered" evidence="2">
    <location>
        <begin position="93"/>
        <end position="115"/>
    </location>
</feature>
<dbReference type="PANTHER" id="PTHR10343:SF84">
    <property type="entry name" value="5'-AMP-ACTIVATED PROTEIN KINASE SUBUNIT BETA-1"/>
    <property type="match status" value="1"/>
</dbReference>
<reference evidence="4 5" key="2">
    <citation type="submission" date="2016-05" db="EMBL/GenBank/DDBJ databases">
        <title>Lineage-specific infection strategies underlie the spectrum of fungal disease in amphibians.</title>
        <authorList>
            <person name="Cuomo C.A."/>
            <person name="Farrer R.A."/>
            <person name="James T."/>
            <person name="Longcore J."/>
            <person name="Birren B."/>
        </authorList>
    </citation>
    <scope>NUCLEOTIDE SEQUENCE [LARGE SCALE GENOMIC DNA]</scope>
    <source>
        <strain evidence="4 5">JEL423</strain>
    </source>
</reference>
<gene>
    <name evidence="4" type="ORF">BDEG_26668</name>
</gene>
<dbReference type="GO" id="GO:0019901">
    <property type="term" value="F:protein kinase binding"/>
    <property type="evidence" value="ECO:0007669"/>
    <property type="project" value="TreeGrafter"/>
</dbReference>
<organism evidence="4 5">
    <name type="scientific">Batrachochytrium dendrobatidis (strain JEL423)</name>
    <dbReference type="NCBI Taxonomy" id="403673"/>
    <lineage>
        <taxon>Eukaryota</taxon>
        <taxon>Fungi</taxon>
        <taxon>Fungi incertae sedis</taxon>
        <taxon>Chytridiomycota</taxon>
        <taxon>Chytridiomycota incertae sedis</taxon>
        <taxon>Chytridiomycetes</taxon>
        <taxon>Rhizophydiales</taxon>
        <taxon>Rhizophydiales incertae sedis</taxon>
        <taxon>Batrachochytrium</taxon>
    </lineage>
</organism>
<dbReference type="VEuPathDB" id="FungiDB:BDEG_26668"/>
<evidence type="ECO:0000313" key="4">
    <source>
        <dbReference type="EMBL" id="OAJ43298.1"/>
    </source>
</evidence>
<dbReference type="PANTHER" id="PTHR10343">
    <property type="entry name" value="5'-AMP-ACTIVATED PROTEIN KINASE , BETA SUBUNIT"/>
    <property type="match status" value="1"/>
</dbReference>
<dbReference type="GO" id="GO:0005634">
    <property type="term" value="C:nucleus"/>
    <property type="evidence" value="ECO:0007669"/>
    <property type="project" value="TreeGrafter"/>
</dbReference>
<dbReference type="InterPro" id="IPR014756">
    <property type="entry name" value="Ig_E-set"/>
</dbReference>
<dbReference type="EMBL" id="DS022309">
    <property type="protein sequence ID" value="OAJ43298.1"/>
    <property type="molecule type" value="Genomic_DNA"/>
</dbReference>
<evidence type="ECO:0000313" key="5">
    <source>
        <dbReference type="Proteomes" id="UP000077115"/>
    </source>
</evidence>
<dbReference type="Gene3D" id="2.60.40.10">
    <property type="entry name" value="Immunoglobulins"/>
    <property type="match status" value="1"/>
</dbReference>
<sequence>MYVTLYWDGNAQQVTITGNFDDWKQTIFAIKGNDGRFSAMLELPDDSTYLEFKFIVDGVWQLSSDYSTTTDPLGNINNTMIIHSQSIHCKSEPKTPAVETSLKKETTSSALPSLSATSPIAQTGTSIASPIAQVEASIAKLPNHASKISSLSTEDTLSSVLPIVGSSAPAVASAISDAAPVKVLDGVMALPSSKDILEFPDTSVSAEAPKIPNLSLSPSESWASTTHAISAIAGVPDTIKAGNLKMPLTGSAIPSIPDLSELPSTAASMPSLPNISVPKLSSPSHVASVPFEASKASAALSAGIPEIPKLPSMEALGLPKDADTGLTIEPVVPKLPSMTTSEIPGIGSVSAPVVPKLPSMEALGLPKDADTGLTIEPVVPKLPSMTTSETPGTGSVSAPVVAGVGAGIGALAAGAVSMIPPSISSKVTEFAAPAMSTMSTSIHTAVDKAATAIKPAMSSIPYAEHALSPITNSVHDAVSNVTTSIKGSLPSIPSLNPTAATDKPQPAVPSLLKPAEKAAESASESVTSSATLASHSIPTLSTSIGSAIENAKSAAGAQIDSSLPLISQKSLLSEKTLPGLSGLAGVLEMSKMNDMKRQTTIFSGTSQTEPLVGSNIAASASADSVLNKPCNVNQAKPSDVLSKTGVGASTATLAESTVGAIGAIGAKVQGANRNSTLPFGKKNVGKRQSIGDMFKSMFGKKVSK</sequence>
<dbReference type="CDD" id="cd02859">
    <property type="entry name" value="E_set_AMPKbeta_like_N"/>
    <property type="match status" value="1"/>
</dbReference>
<dbReference type="Proteomes" id="UP000077115">
    <property type="component" value="Unassembled WGS sequence"/>
</dbReference>
<dbReference type="GO" id="GO:0005737">
    <property type="term" value="C:cytoplasm"/>
    <property type="evidence" value="ECO:0007669"/>
    <property type="project" value="TreeGrafter"/>
</dbReference>
<reference evidence="4 5" key="1">
    <citation type="submission" date="2006-10" db="EMBL/GenBank/DDBJ databases">
        <title>The Genome Sequence of Batrachochytrium dendrobatidis JEL423.</title>
        <authorList>
            <consortium name="The Broad Institute Genome Sequencing Platform"/>
            <person name="Birren B."/>
            <person name="Lander E."/>
            <person name="Galagan J."/>
            <person name="Cuomo C."/>
            <person name="Devon K."/>
            <person name="Jaffe D."/>
            <person name="Butler J."/>
            <person name="Alvarez P."/>
            <person name="Gnerre S."/>
            <person name="Grabherr M."/>
            <person name="Kleber M."/>
            <person name="Mauceli E."/>
            <person name="Brockman W."/>
            <person name="Young S."/>
            <person name="LaButti K."/>
            <person name="Sykes S."/>
            <person name="DeCaprio D."/>
            <person name="Crawford M."/>
            <person name="Koehrsen M."/>
            <person name="Engels R."/>
            <person name="Montgomery P."/>
            <person name="Pearson M."/>
            <person name="Howarth C."/>
            <person name="Larson L."/>
            <person name="White J."/>
            <person name="O'Leary S."/>
            <person name="Kodira C."/>
            <person name="Zeng Q."/>
            <person name="Yandava C."/>
            <person name="Alvarado L."/>
            <person name="Longcore J."/>
            <person name="James T."/>
        </authorList>
    </citation>
    <scope>NUCLEOTIDE SEQUENCE [LARGE SCALE GENOMIC DNA]</scope>
    <source>
        <strain evidence="4 5">JEL423</strain>
    </source>
</reference>
<dbReference type="InterPro" id="IPR050827">
    <property type="entry name" value="CRP1_MDG1_kinase"/>
</dbReference>
<feature type="compositionally biased region" description="Low complexity" evidence="2">
    <location>
        <begin position="520"/>
        <end position="532"/>
    </location>
</feature>
<comment type="similarity">
    <text evidence="1">Belongs to the 5'-AMP-activated protein kinase beta subunit family.</text>
</comment>
<dbReference type="InterPro" id="IPR032640">
    <property type="entry name" value="AMPK1_CBM"/>
</dbReference>
<dbReference type="GO" id="GO:0007165">
    <property type="term" value="P:signal transduction"/>
    <property type="evidence" value="ECO:0007669"/>
    <property type="project" value="TreeGrafter"/>
</dbReference>
<dbReference type="InterPro" id="IPR013783">
    <property type="entry name" value="Ig-like_fold"/>
</dbReference>
<evidence type="ECO:0000259" key="3">
    <source>
        <dbReference type="Pfam" id="PF16561"/>
    </source>
</evidence>
<accession>A0A177WT30</accession>
<protein>
    <recommendedName>
        <fullName evidence="3">AMP-activated protein kinase glycogen-binding domain-containing protein</fullName>
    </recommendedName>
</protein>
<feature type="domain" description="AMP-activated protein kinase glycogen-binding" evidence="3">
    <location>
        <begin position="3"/>
        <end position="85"/>
    </location>
</feature>
<dbReference type="AlphaFoldDB" id="A0A177WT30"/>
<name>A0A177WT30_BATDL</name>
<evidence type="ECO:0000256" key="1">
    <source>
        <dbReference type="ARBA" id="ARBA00010926"/>
    </source>
</evidence>
<feature type="region of interest" description="Disordered" evidence="2">
    <location>
        <begin position="491"/>
        <end position="532"/>
    </location>
</feature>
<dbReference type="Pfam" id="PF16561">
    <property type="entry name" value="AMPK1_CBM"/>
    <property type="match status" value="1"/>
</dbReference>
<dbReference type="SUPFAM" id="SSF81296">
    <property type="entry name" value="E set domains"/>
    <property type="match status" value="1"/>
</dbReference>
<proteinExistence type="inferred from homology"/>
<dbReference type="STRING" id="403673.A0A177WT30"/>
<dbReference type="OrthoDB" id="5873279at2759"/>
<evidence type="ECO:0000256" key="2">
    <source>
        <dbReference type="SAM" id="MobiDB-lite"/>
    </source>
</evidence>
<dbReference type="GO" id="GO:0031588">
    <property type="term" value="C:nucleotide-activated protein kinase complex"/>
    <property type="evidence" value="ECO:0007669"/>
    <property type="project" value="TreeGrafter"/>
</dbReference>